<dbReference type="Pfam" id="PF07883">
    <property type="entry name" value="Cupin_2"/>
    <property type="match status" value="1"/>
</dbReference>
<evidence type="ECO:0000313" key="5">
    <source>
        <dbReference type="EMBL" id="SHK26734.1"/>
    </source>
</evidence>
<dbReference type="InterPro" id="IPR018060">
    <property type="entry name" value="HTH_AraC"/>
</dbReference>
<evidence type="ECO:0000256" key="1">
    <source>
        <dbReference type="ARBA" id="ARBA00023015"/>
    </source>
</evidence>
<accession>A0A1M6R2Q2</accession>
<dbReference type="GO" id="GO:0043565">
    <property type="term" value="F:sequence-specific DNA binding"/>
    <property type="evidence" value="ECO:0007669"/>
    <property type="project" value="InterPro"/>
</dbReference>
<dbReference type="InterPro" id="IPR009057">
    <property type="entry name" value="Homeodomain-like_sf"/>
</dbReference>
<evidence type="ECO:0000256" key="2">
    <source>
        <dbReference type="ARBA" id="ARBA00023125"/>
    </source>
</evidence>
<name>A0A1M6R2Q2_9FIRM</name>
<reference evidence="5 6" key="1">
    <citation type="submission" date="2016-11" db="EMBL/GenBank/DDBJ databases">
        <authorList>
            <person name="Jaros S."/>
            <person name="Januszkiewicz K."/>
            <person name="Wedrychowicz H."/>
        </authorList>
    </citation>
    <scope>NUCLEOTIDE SEQUENCE [LARGE SCALE GENOMIC DNA]</scope>
    <source>
        <strain evidence="5 6">DSM 15929</strain>
    </source>
</reference>
<organism evidence="5 6">
    <name type="scientific">Anaerocolumna jejuensis DSM 15929</name>
    <dbReference type="NCBI Taxonomy" id="1121322"/>
    <lineage>
        <taxon>Bacteria</taxon>
        <taxon>Bacillati</taxon>
        <taxon>Bacillota</taxon>
        <taxon>Clostridia</taxon>
        <taxon>Lachnospirales</taxon>
        <taxon>Lachnospiraceae</taxon>
        <taxon>Anaerocolumna</taxon>
    </lineage>
</organism>
<dbReference type="SMART" id="SM00342">
    <property type="entry name" value="HTH_ARAC"/>
    <property type="match status" value="1"/>
</dbReference>
<protein>
    <submittedName>
        <fullName evidence="5">AraC-type DNA-binding protein</fullName>
    </submittedName>
</protein>
<dbReference type="EMBL" id="FRAC01000010">
    <property type="protein sequence ID" value="SHK26734.1"/>
    <property type="molecule type" value="Genomic_DNA"/>
</dbReference>
<feature type="domain" description="HTH araC/xylS-type" evidence="4">
    <location>
        <begin position="249"/>
        <end position="346"/>
    </location>
</feature>
<evidence type="ECO:0000256" key="3">
    <source>
        <dbReference type="ARBA" id="ARBA00023163"/>
    </source>
</evidence>
<dbReference type="InterPro" id="IPR011051">
    <property type="entry name" value="RmlC_Cupin_sf"/>
</dbReference>
<keyword evidence="6" id="KW-1185">Reference proteome</keyword>
<dbReference type="Gene3D" id="2.60.120.10">
    <property type="entry name" value="Jelly Rolls"/>
    <property type="match status" value="1"/>
</dbReference>
<dbReference type="OrthoDB" id="9816335at2"/>
<dbReference type="RefSeq" id="WP_073275606.1">
    <property type="nucleotide sequence ID" value="NZ_FRAC01000010.1"/>
</dbReference>
<dbReference type="STRING" id="1121322.SAMN02745136_02130"/>
<gene>
    <name evidence="5" type="ORF">SAMN02745136_02130</name>
</gene>
<dbReference type="SUPFAM" id="SSF51182">
    <property type="entry name" value="RmlC-like cupins"/>
    <property type="match status" value="1"/>
</dbReference>
<dbReference type="Gene3D" id="1.10.10.60">
    <property type="entry name" value="Homeodomain-like"/>
    <property type="match status" value="2"/>
</dbReference>
<dbReference type="PROSITE" id="PS01124">
    <property type="entry name" value="HTH_ARAC_FAMILY_2"/>
    <property type="match status" value="1"/>
</dbReference>
<dbReference type="SUPFAM" id="SSF46689">
    <property type="entry name" value="Homeodomain-like"/>
    <property type="match status" value="2"/>
</dbReference>
<dbReference type="PANTHER" id="PTHR43280:SF28">
    <property type="entry name" value="HTH-TYPE TRANSCRIPTIONAL ACTIVATOR RHAS"/>
    <property type="match status" value="1"/>
</dbReference>
<sequence>MLLKEYCIDITRKAGEYPGLDMNMGRRVMCPEYSINQIDVKSFPEEERGKAFVLLWHIEKGGHLSATMKPYRQEFVYQCDFTPQVRTQLHTHDYIELAYIVEGRFHQRIMGKDICFKKGELCLIDKNCPHQDFLEEDESIILFIGLANEIFDEVMVRNIGEERILNFLQTSLMKQKDIQQYLHFKPKSQEDEALEPHLLQLVTELSTNDVAAAYICKGVIMRIMHHISSKYEFNLSNDERKKMKWLIFEEVTDYISVNYRQITVKDLADRFHFNEDYFNRLFKEKTGGTYLEYLQEVRLKQAYRLLRSTDISVEEVAEQVGYQNKGYFYKIFVEKYKMTPAKTRKL</sequence>
<proteinExistence type="predicted"/>
<dbReference type="PANTHER" id="PTHR43280">
    <property type="entry name" value="ARAC-FAMILY TRANSCRIPTIONAL REGULATOR"/>
    <property type="match status" value="1"/>
</dbReference>
<keyword evidence="1" id="KW-0805">Transcription regulation</keyword>
<evidence type="ECO:0000259" key="4">
    <source>
        <dbReference type="PROSITE" id="PS01124"/>
    </source>
</evidence>
<dbReference type="InterPro" id="IPR014710">
    <property type="entry name" value="RmlC-like_jellyroll"/>
</dbReference>
<keyword evidence="3" id="KW-0804">Transcription</keyword>
<dbReference type="AlphaFoldDB" id="A0A1M6R2Q2"/>
<keyword evidence="2 5" id="KW-0238">DNA-binding</keyword>
<dbReference type="GO" id="GO:0003700">
    <property type="term" value="F:DNA-binding transcription factor activity"/>
    <property type="evidence" value="ECO:0007669"/>
    <property type="project" value="InterPro"/>
</dbReference>
<dbReference type="InterPro" id="IPR013096">
    <property type="entry name" value="Cupin_2"/>
</dbReference>
<dbReference type="Proteomes" id="UP000184386">
    <property type="component" value="Unassembled WGS sequence"/>
</dbReference>
<dbReference type="Pfam" id="PF12833">
    <property type="entry name" value="HTH_18"/>
    <property type="match status" value="1"/>
</dbReference>
<evidence type="ECO:0000313" key="6">
    <source>
        <dbReference type="Proteomes" id="UP000184386"/>
    </source>
</evidence>